<feature type="domain" description="Xrn1 helical" evidence="6">
    <location>
        <begin position="268"/>
        <end position="363"/>
    </location>
</feature>
<keyword evidence="3" id="KW-0269">Exonuclease</keyword>
<dbReference type="VEuPathDB" id="MicrosporidiaDB:EHP00_639"/>
<dbReference type="Proteomes" id="UP000192758">
    <property type="component" value="Unassembled WGS sequence"/>
</dbReference>
<dbReference type="CDD" id="cd18673">
    <property type="entry name" value="PIN_XRN1-2-like"/>
    <property type="match status" value="1"/>
</dbReference>
<dbReference type="InterPro" id="IPR004859">
    <property type="entry name" value="Xrn1_N"/>
</dbReference>
<feature type="domain" description="Xrn1 helical" evidence="6">
    <location>
        <begin position="523"/>
        <end position="586"/>
    </location>
</feature>
<dbReference type="AlphaFoldDB" id="A0A1W0E8K8"/>
<comment type="similarity">
    <text evidence="4">Belongs to the 5'-3' exonuclease family.</text>
</comment>
<feature type="domain" description="Xrn1 N-terminal" evidence="5">
    <location>
        <begin position="1"/>
        <end position="223"/>
    </location>
</feature>
<comment type="caution">
    <text evidence="7">The sequence shown here is derived from an EMBL/GenBank/DDBJ whole genome shotgun (WGS) entry which is preliminary data.</text>
</comment>
<dbReference type="GO" id="GO:0005634">
    <property type="term" value="C:nucleus"/>
    <property type="evidence" value="ECO:0007669"/>
    <property type="project" value="TreeGrafter"/>
</dbReference>
<organism evidence="7 8">
    <name type="scientific">Ecytonucleospora hepatopenaei</name>
    <dbReference type="NCBI Taxonomy" id="646526"/>
    <lineage>
        <taxon>Eukaryota</taxon>
        <taxon>Fungi</taxon>
        <taxon>Fungi incertae sedis</taxon>
        <taxon>Microsporidia</taxon>
        <taxon>Enterocytozoonidae</taxon>
        <taxon>Ecytonucleospora</taxon>
    </lineage>
</organism>
<evidence type="ECO:0000256" key="2">
    <source>
        <dbReference type="ARBA" id="ARBA00022801"/>
    </source>
</evidence>
<evidence type="ECO:0000313" key="7">
    <source>
        <dbReference type="EMBL" id="OQS55563.1"/>
    </source>
</evidence>
<evidence type="ECO:0000259" key="6">
    <source>
        <dbReference type="Pfam" id="PF17846"/>
    </source>
</evidence>
<protein>
    <submittedName>
        <fullName evidence="7">Xrn1</fullName>
    </submittedName>
</protein>
<dbReference type="STRING" id="646526.A0A1W0E8K8"/>
<dbReference type="GO" id="GO:0004534">
    <property type="term" value="F:5'-3' RNA exonuclease activity"/>
    <property type="evidence" value="ECO:0007669"/>
    <property type="project" value="TreeGrafter"/>
</dbReference>
<dbReference type="Pfam" id="PF17846">
    <property type="entry name" value="XRN_M"/>
    <property type="match status" value="3"/>
</dbReference>
<keyword evidence="2" id="KW-0378">Hydrolase</keyword>
<dbReference type="GO" id="GO:0003723">
    <property type="term" value="F:RNA binding"/>
    <property type="evidence" value="ECO:0007669"/>
    <property type="project" value="TreeGrafter"/>
</dbReference>
<evidence type="ECO:0000256" key="4">
    <source>
        <dbReference type="ARBA" id="ARBA00038299"/>
    </source>
</evidence>
<evidence type="ECO:0000259" key="5">
    <source>
        <dbReference type="Pfam" id="PF03159"/>
    </source>
</evidence>
<dbReference type="InterPro" id="IPR041412">
    <property type="entry name" value="Xrn1_helical"/>
</dbReference>
<feature type="domain" description="Xrn1 helical" evidence="6">
    <location>
        <begin position="378"/>
        <end position="482"/>
    </location>
</feature>
<dbReference type="OrthoDB" id="372487at2759"/>
<name>A0A1W0E8K8_9MICR</name>
<dbReference type="Gene3D" id="3.40.50.12390">
    <property type="match status" value="2"/>
</dbReference>
<dbReference type="EMBL" id="MNPJ01000007">
    <property type="protein sequence ID" value="OQS55563.1"/>
    <property type="molecule type" value="Genomic_DNA"/>
</dbReference>
<evidence type="ECO:0000256" key="3">
    <source>
        <dbReference type="ARBA" id="ARBA00022839"/>
    </source>
</evidence>
<dbReference type="GO" id="GO:0000956">
    <property type="term" value="P:nuclear-transcribed mRNA catabolic process"/>
    <property type="evidence" value="ECO:0007669"/>
    <property type="project" value="TreeGrafter"/>
</dbReference>
<dbReference type="InterPro" id="IPR027073">
    <property type="entry name" value="5_3_exoribonuclease"/>
</dbReference>
<sequence>MGVPSLYKWITMRFPGIVTHLKKEFDYNVDNLYLDFNAIIHPCTDKSKTNLEQLDDELYRNLERYVDALVAYCKPKKMIYISVDGVAPKAKMNQQRTRRFKGAKDNFDNNVFYLSEKEELLGNSLQIFDQNSISPGTEFMERLNEYIQELIKYKLSTDVLWKNKTVIYSNYQVPGEGEQKIMEYLRIHKKHAKESHVIYSPDADLIFLGLTLPDYNLRIMREEFNFGEEPIPINEKNFMECKFTLVNENKLKDFIIQKLTDEIGKEVDGRRILSDFVFLCFAVGNDFLPCVPCFEIRTNAIEKIFVYLSTTYKVCNDYITCANKEVNFHVLKQFFTECEKNEYTNLKEKRGNLKRLRTRYEGEFDEEAEFDVSTEDGKMKYYVEKMGISSEEELNKACASYIQGMVWIYKYYFFECPSWDYYYPYYYAPFMVDLRATNIKSMVFELSKPLRPFEQLLSVLPAMSMHLLPVSFRSFYYQNKNIVVKEKYKDKITGKSYFEEFNKIYKEKEDIHLRVGDVFEFPDLRFEIDGFQKIMDWQYLIILPFMNNEKVSAYSKQHENDLSYEEVNRNMIGTNMIFTNKERLVKEFGLFYKQPFSILQEREYCGKVFTPKKVDYINVSKQFKRFVFTNKTISFSFDQRYRKVLSKSVNK</sequence>
<gene>
    <name evidence="7" type="primary">Xrn1</name>
    <name evidence="7" type="ORF">EHP00_639</name>
</gene>
<keyword evidence="1" id="KW-0540">Nuclease</keyword>
<dbReference type="PANTHER" id="PTHR12341">
    <property type="entry name" value="5'-&gt;3' EXORIBONUCLEASE"/>
    <property type="match status" value="1"/>
</dbReference>
<evidence type="ECO:0000256" key="1">
    <source>
        <dbReference type="ARBA" id="ARBA00022722"/>
    </source>
</evidence>
<evidence type="ECO:0000313" key="8">
    <source>
        <dbReference type="Proteomes" id="UP000192758"/>
    </source>
</evidence>
<keyword evidence="8" id="KW-1185">Reference proteome</keyword>
<dbReference type="Pfam" id="PF03159">
    <property type="entry name" value="XRN_N"/>
    <property type="match status" value="1"/>
</dbReference>
<proteinExistence type="inferred from homology"/>
<dbReference type="PANTHER" id="PTHR12341:SF7">
    <property type="entry name" value="5'-3' EXORIBONUCLEASE 1"/>
    <property type="match status" value="1"/>
</dbReference>
<accession>A0A1W0E8K8</accession>
<reference evidence="7 8" key="1">
    <citation type="journal article" date="2017" name="Environ. Microbiol.">
        <title>Decay of the glycolytic pathway and adaptation to intranuclear parasitism within Enterocytozoonidae microsporidia.</title>
        <authorList>
            <person name="Wiredu Boakye D."/>
            <person name="Jaroenlak P."/>
            <person name="Prachumwat A."/>
            <person name="Williams T.A."/>
            <person name="Bateman K.S."/>
            <person name="Itsathitphaisarn O."/>
            <person name="Sritunyalucksana K."/>
            <person name="Paszkiewicz K.H."/>
            <person name="Moore K.A."/>
            <person name="Stentiford G.D."/>
            <person name="Williams B.A."/>
        </authorList>
    </citation>
    <scope>NUCLEOTIDE SEQUENCE [LARGE SCALE GENOMIC DNA]</scope>
    <source>
        <strain evidence="7 8">TH1</strain>
    </source>
</reference>
<dbReference type="Gene3D" id="1.25.40.1050">
    <property type="match status" value="1"/>
</dbReference>